<dbReference type="EMBL" id="CP053015">
    <property type="protein sequence ID" value="QJQ32510.1"/>
    <property type="molecule type" value="Genomic_DNA"/>
</dbReference>
<keyword evidence="4" id="KW-1185">Reference proteome</keyword>
<gene>
    <name evidence="3" type="ORF">GV829_08660</name>
</gene>
<evidence type="ECO:0000313" key="4">
    <source>
        <dbReference type="Proteomes" id="UP000503018"/>
    </source>
</evidence>
<evidence type="ECO:0008006" key="5">
    <source>
        <dbReference type="Google" id="ProtNLM"/>
    </source>
</evidence>
<sequence length="199" mass="20709">MMAPHAAFCGQCGAAQPRKAGISYNRMIGVGLLVAGVTVAAIFGGYWLGRQDSASPDTAGLGPTDSITPIPGKSTGETGRPMVDGPVASPPVQAPIPAPVRAPAFLDSSVTLGEWKFYVILGSAPQGSGNAATRAAQLNRCLGYQPATDFTYAFEGLAPDLEFVHLGGYSTMSQANRVVAWARGCVPDAYVKRAKFLFD</sequence>
<feature type="region of interest" description="Disordered" evidence="1">
    <location>
        <begin position="57"/>
        <end position="91"/>
    </location>
</feature>
<reference evidence="3 4" key="1">
    <citation type="submission" date="2020-01" db="EMBL/GenBank/DDBJ databases">
        <title>Sphingomonas sp. strain CSW-10.</title>
        <authorList>
            <person name="Chen W.-M."/>
        </authorList>
    </citation>
    <scope>NUCLEOTIDE SEQUENCE [LARGE SCALE GENOMIC DNA]</scope>
    <source>
        <strain evidence="3 4">CSW-10</strain>
    </source>
</reference>
<evidence type="ECO:0000256" key="2">
    <source>
        <dbReference type="SAM" id="Phobius"/>
    </source>
</evidence>
<evidence type="ECO:0000256" key="1">
    <source>
        <dbReference type="SAM" id="MobiDB-lite"/>
    </source>
</evidence>
<evidence type="ECO:0000313" key="3">
    <source>
        <dbReference type="EMBL" id="QJQ32510.1"/>
    </source>
</evidence>
<organism evidence="3 4">
    <name type="scientific">Sphingomonas lacunae</name>
    <dbReference type="NCBI Taxonomy" id="2698828"/>
    <lineage>
        <taxon>Bacteria</taxon>
        <taxon>Pseudomonadati</taxon>
        <taxon>Pseudomonadota</taxon>
        <taxon>Alphaproteobacteria</taxon>
        <taxon>Sphingomonadales</taxon>
        <taxon>Sphingomonadaceae</taxon>
        <taxon>Sphingomonas</taxon>
    </lineage>
</organism>
<dbReference type="Proteomes" id="UP000503018">
    <property type="component" value="Chromosome"/>
</dbReference>
<protein>
    <recommendedName>
        <fullName evidence="5">SPOR domain-containing protein</fullName>
    </recommendedName>
</protein>
<keyword evidence="2" id="KW-0812">Transmembrane</keyword>
<accession>A0A6M4AVW9</accession>
<feature type="transmembrane region" description="Helical" evidence="2">
    <location>
        <begin position="27"/>
        <end position="48"/>
    </location>
</feature>
<name>A0A6M4AVW9_9SPHN</name>
<dbReference type="KEGG" id="slan:GV829_08660"/>
<keyword evidence="2" id="KW-1133">Transmembrane helix</keyword>
<dbReference type="AlphaFoldDB" id="A0A6M4AVW9"/>
<keyword evidence="2" id="KW-0472">Membrane</keyword>
<dbReference type="RefSeq" id="WP_169945845.1">
    <property type="nucleotide sequence ID" value="NZ_CP053015.1"/>
</dbReference>
<proteinExistence type="predicted"/>